<accession>A0ABU9KZB5</accession>
<organism evidence="2 3">
    <name type="scientific">Lutimonas vermicola</name>
    <dbReference type="NCBI Taxonomy" id="414288"/>
    <lineage>
        <taxon>Bacteria</taxon>
        <taxon>Pseudomonadati</taxon>
        <taxon>Bacteroidota</taxon>
        <taxon>Flavobacteriia</taxon>
        <taxon>Flavobacteriales</taxon>
        <taxon>Flavobacteriaceae</taxon>
        <taxon>Lutimonas</taxon>
    </lineage>
</organism>
<proteinExistence type="predicted"/>
<feature type="signal peptide" evidence="1">
    <location>
        <begin position="1"/>
        <end position="24"/>
    </location>
</feature>
<comment type="caution">
    <text evidence="2">The sequence shown here is derived from an EMBL/GenBank/DDBJ whole genome shotgun (WGS) entry which is preliminary data.</text>
</comment>
<keyword evidence="3" id="KW-1185">Reference proteome</keyword>
<evidence type="ECO:0000313" key="2">
    <source>
        <dbReference type="EMBL" id="MEL4454421.1"/>
    </source>
</evidence>
<feature type="chain" id="PRO_5046788272" description="DUF4412 domain-containing protein" evidence="1">
    <location>
        <begin position="25"/>
        <end position="258"/>
    </location>
</feature>
<keyword evidence="1" id="KW-0732">Signal</keyword>
<evidence type="ECO:0000313" key="3">
    <source>
        <dbReference type="Proteomes" id="UP001474120"/>
    </source>
</evidence>
<dbReference type="RefSeq" id="WP_342157958.1">
    <property type="nucleotide sequence ID" value="NZ_JBCDNA010000001.1"/>
</dbReference>
<gene>
    <name evidence="2" type="ORF">AABB81_00835</name>
</gene>
<name>A0ABU9KZB5_9FLAO</name>
<evidence type="ECO:0008006" key="4">
    <source>
        <dbReference type="Google" id="ProtNLM"/>
    </source>
</evidence>
<dbReference type="Proteomes" id="UP001474120">
    <property type="component" value="Unassembled WGS sequence"/>
</dbReference>
<evidence type="ECO:0000256" key="1">
    <source>
        <dbReference type="SAM" id="SignalP"/>
    </source>
</evidence>
<protein>
    <recommendedName>
        <fullName evidence="4">DUF4412 domain-containing protein</fullName>
    </recommendedName>
</protein>
<dbReference type="EMBL" id="JBCDNA010000001">
    <property type="protein sequence ID" value="MEL4454421.1"/>
    <property type="molecule type" value="Genomic_DNA"/>
</dbReference>
<sequence length="258" mass="29215">MHNKIFHYLISIVTLLFLSSSVCAQVWVMTEADNSTTYIGENWLKSIEYDEEGVSSSIYNLSKDIMILIDENQEIYAKGSSIDLCNAMKSFRDDMNKNMPASQQKMMQDMIKAEKAKPALEITVSKSNGEKIAGYQTTKYSIFINGGLYEEMWITNDSELSNIIKGYKKVLKEGLKIAECSVPDEAFLRSSPEFSNEYKEVEMAGVTLKSVNYDDYGSNRQIEVVSLTKEDISTSEFQAPEGYKLLSFKEYFMATSGM</sequence>
<reference evidence="2 3" key="1">
    <citation type="submission" date="2024-04" db="EMBL/GenBank/DDBJ databases">
        <title>whole genome sequencing of Lutimonas vermicola strain IMCC1616.</title>
        <authorList>
            <person name="Bae S.S."/>
        </authorList>
    </citation>
    <scope>NUCLEOTIDE SEQUENCE [LARGE SCALE GENOMIC DNA]</scope>
    <source>
        <strain evidence="2 3">IMCC1616</strain>
    </source>
</reference>